<organism evidence="3 5">
    <name type="scientific">Butyricimonas paravirosa</name>
    <dbReference type="NCBI Taxonomy" id="1472417"/>
    <lineage>
        <taxon>Bacteria</taxon>
        <taxon>Pseudomonadati</taxon>
        <taxon>Bacteroidota</taxon>
        <taxon>Bacteroidia</taxon>
        <taxon>Bacteroidales</taxon>
        <taxon>Odoribacteraceae</taxon>
        <taxon>Butyricimonas</taxon>
    </lineage>
</organism>
<evidence type="ECO:0000313" key="5">
    <source>
        <dbReference type="Proteomes" id="UP000576368"/>
    </source>
</evidence>
<reference evidence="3 5" key="2">
    <citation type="submission" date="2020-03" db="EMBL/GenBank/DDBJ databases">
        <title>Genomic Encyclopedia of Type Strains, Phase IV (KMG-IV): sequencing the most valuable type-strain genomes for metagenomic binning, comparative biology and taxonomic classification.</title>
        <authorList>
            <person name="Goeker M."/>
        </authorList>
    </citation>
    <scope>NUCLEOTIDE SEQUENCE [LARGE SCALE GENOMIC DNA]</scope>
    <source>
        <strain evidence="3 5">DSM 105722</strain>
    </source>
</reference>
<dbReference type="RefSeq" id="WP_168044460.1">
    <property type="nucleotide sequence ID" value="NZ_BMPA01000001.1"/>
</dbReference>
<dbReference type="EMBL" id="JAATLI010000011">
    <property type="protein sequence ID" value="NJC19446.1"/>
    <property type="molecule type" value="Genomic_DNA"/>
</dbReference>
<evidence type="ECO:0000259" key="2">
    <source>
        <dbReference type="Pfam" id="PF00754"/>
    </source>
</evidence>
<keyword evidence="6" id="KW-1185">Reference proteome</keyword>
<feature type="domain" description="F5/8 type C" evidence="2">
    <location>
        <begin position="358"/>
        <end position="487"/>
    </location>
</feature>
<accession>A0A7X5YEJ3</accession>
<gene>
    <name evidence="4" type="ORF">F1644_13045</name>
    <name evidence="3" type="ORF">GGR15_003080</name>
</gene>
<evidence type="ECO:0000313" key="6">
    <source>
        <dbReference type="Proteomes" id="UP001302374"/>
    </source>
</evidence>
<dbReference type="InterPro" id="IPR000421">
    <property type="entry name" value="FA58C"/>
</dbReference>
<dbReference type="Pfam" id="PF16389">
    <property type="entry name" value="DUF4998"/>
    <property type="match status" value="1"/>
</dbReference>
<dbReference type="InterPro" id="IPR008979">
    <property type="entry name" value="Galactose-bd-like_sf"/>
</dbReference>
<dbReference type="EMBL" id="CP043839">
    <property type="protein sequence ID" value="WOF13130.1"/>
    <property type="molecule type" value="Genomic_DNA"/>
</dbReference>
<keyword evidence="1" id="KW-0732">Signal</keyword>
<evidence type="ECO:0000313" key="4">
    <source>
        <dbReference type="EMBL" id="WOF13130.1"/>
    </source>
</evidence>
<dbReference type="Gene3D" id="2.60.120.260">
    <property type="entry name" value="Galactose-binding domain-like"/>
    <property type="match status" value="1"/>
</dbReference>
<dbReference type="Pfam" id="PF00754">
    <property type="entry name" value="F5_F8_type_C"/>
    <property type="match status" value="1"/>
</dbReference>
<reference evidence="4 6" key="1">
    <citation type="submission" date="2019-09" db="EMBL/GenBank/DDBJ databases">
        <title>Butyricimonas paravirosa DSM 105722 (=214-4 = JCM 18677 = CCUG 65563).</title>
        <authorList>
            <person name="Le Roy T."/>
            <person name="Cani P.D."/>
        </authorList>
    </citation>
    <scope>NUCLEOTIDE SEQUENCE [LARGE SCALE GENOMIC DNA]</scope>
    <source>
        <strain evidence="4 6">DSM 105722</strain>
    </source>
</reference>
<dbReference type="GeneID" id="86892234"/>
<sequence>MAIKKYLWILISLVLVAGCESLEDTYSDYAGDGAIRYLGKCTKVSVAPGWKRLIVKWVNNVDPVIDKIKVRWQVNDMKDSILLAPNTTEYSIPDLEDGNYEVTVCAIDKNGNESLANPIFGRPYTPTHETIISFTRLISKHYFVKKRLVLFFSTWQENISSAQLNYYTADGNVKTLELTSELMQKKYYLLPEEIDPDKPVILNREGQVEGCDDLIVFDPYQLSRDKLYTSDFKHWLKAKYGQSEISEEFIESLRELEYDYSLSSFEDILNLPNLEKLVLGKNRYLRTDMADQVPQSELYDLERSLFVLDVANTVCGLAVDRYNKHYIPDENLPAYVTKKSNPTQPALTCLDASTWEYTCSEEDKYPYNSNLENLFDGQLDNWWQPELISTLARTYEITVDMKQVQTIHGIKIVQKAFDKADSQSASLMPGMIKVKVSTNKISWEDATYVEENTIGATNGETTILYFPNSPDVRYFKFIVNDQVYGQNFSVSLAEIGVF</sequence>
<dbReference type="PROSITE" id="PS51257">
    <property type="entry name" value="PROKAR_LIPOPROTEIN"/>
    <property type="match status" value="1"/>
</dbReference>
<feature type="chain" id="PRO_5030938374" description="F5/8 type C domain-containing protein" evidence="1">
    <location>
        <begin position="18"/>
        <end position="498"/>
    </location>
</feature>
<evidence type="ECO:0000256" key="1">
    <source>
        <dbReference type="SAM" id="SignalP"/>
    </source>
</evidence>
<dbReference type="AlphaFoldDB" id="A0A7X5YEJ3"/>
<evidence type="ECO:0000313" key="3">
    <source>
        <dbReference type="EMBL" id="NJC19446.1"/>
    </source>
</evidence>
<dbReference type="SUPFAM" id="SSF49785">
    <property type="entry name" value="Galactose-binding domain-like"/>
    <property type="match status" value="1"/>
</dbReference>
<name>A0A7X5YEJ3_9BACT</name>
<feature type="signal peptide" evidence="1">
    <location>
        <begin position="1"/>
        <end position="17"/>
    </location>
</feature>
<protein>
    <recommendedName>
        <fullName evidence="2">F5/8 type C domain-containing protein</fullName>
    </recommendedName>
</protein>
<proteinExistence type="predicted"/>
<dbReference type="Proteomes" id="UP000576368">
    <property type="component" value="Unassembled WGS sequence"/>
</dbReference>
<dbReference type="Proteomes" id="UP001302374">
    <property type="component" value="Chromosome"/>
</dbReference>